<reference evidence="3" key="2">
    <citation type="submission" date="2025-05" db="UniProtKB">
        <authorList>
            <consortium name="EnsemblMetazoa"/>
        </authorList>
    </citation>
    <scope>IDENTIFICATION</scope>
    <source>
        <strain evidence="3">Foshan</strain>
    </source>
</reference>
<protein>
    <submittedName>
        <fullName evidence="3">Uncharacterized protein</fullName>
    </submittedName>
</protein>
<dbReference type="Proteomes" id="UP000069940">
    <property type="component" value="Unassembled WGS sequence"/>
</dbReference>
<feature type="region of interest" description="Disordered" evidence="2">
    <location>
        <begin position="795"/>
        <end position="827"/>
    </location>
</feature>
<feature type="region of interest" description="Disordered" evidence="2">
    <location>
        <begin position="870"/>
        <end position="889"/>
    </location>
</feature>
<feature type="compositionally biased region" description="Acidic residues" evidence="2">
    <location>
        <begin position="525"/>
        <end position="542"/>
    </location>
</feature>
<accession>A0ABM1YXQ5</accession>
<dbReference type="GeneID" id="109407984"/>
<evidence type="ECO:0000256" key="1">
    <source>
        <dbReference type="SAM" id="Coils"/>
    </source>
</evidence>
<feature type="compositionally biased region" description="Polar residues" evidence="2">
    <location>
        <begin position="570"/>
        <end position="594"/>
    </location>
</feature>
<evidence type="ECO:0000313" key="3">
    <source>
        <dbReference type="EnsemblMetazoa" id="AALFPA23_013077.P18870"/>
    </source>
</evidence>
<evidence type="ECO:0000313" key="4">
    <source>
        <dbReference type="Proteomes" id="UP000069940"/>
    </source>
</evidence>
<feature type="region of interest" description="Disordered" evidence="2">
    <location>
        <begin position="665"/>
        <end position="693"/>
    </location>
</feature>
<keyword evidence="4" id="KW-1185">Reference proteome</keyword>
<feature type="coiled-coil region" evidence="1">
    <location>
        <begin position="31"/>
        <end position="107"/>
    </location>
</feature>
<feature type="compositionally biased region" description="Basic and acidic residues" evidence="2">
    <location>
        <begin position="249"/>
        <end position="260"/>
    </location>
</feature>
<dbReference type="RefSeq" id="XP_019536737.3">
    <property type="nucleotide sequence ID" value="XM_019681192.3"/>
</dbReference>
<name>A0ABM1YXQ5_AEDAL</name>
<dbReference type="EnsemblMetazoa" id="AALFPA23_013077.R18870">
    <property type="protein sequence ID" value="AALFPA23_013077.P18870"/>
    <property type="gene ID" value="AALFPA23_013077"/>
</dbReference>
<feature type="region of interest" description="Disordered" evidence="2">
    <location>
        <begin position="498"/>
        <end position="649"/>
    </location>
</feature>
<feature type="region of interest" description="Disordered" evidence="2">
    <location>
        <begin position="910"/>
        <end position="982"/>
    </location>
</feature>
<feature type="compositionally biased region" description="Basic and acidic residues" evidence="2">
    <location>
        <begin position="504"/>
        <end position="524"/>
    </location>
</feature>
<reference evidence="4" key="1">
    <citation type="journal article" date="2015" name="Proc. Natl. Acad. Sci. U.S.A.">
        <title>Genome sequence of the Asian Tiger mosquito, Aedes albopictus, reveals insights into its biology, genetics, and evolution.</title>
        <authorList>
            <person name="Chen X.G."/>
            <person name="Jiang X."/>
            <person name="Gu J."/>
            <person name="Xu M."/>
            <person name="Wu Y."/>
            <person name="Deng Y."/>
            <person name="Zhang C."/>
            <person name="Bonizzoni M."/>
            <person name="Dermauw W."/>
            <person name="Vontas J."/>
            <person name="Armbruster P."/>
            <person name="Huang X."/>
            <person name="Yang Y."/>
            <person name="Zhang H."/>
            <person name="He W."/>
            <person name="Peng H."/>
            <person name="Liu Y."/>
            <person name="Wu K."/>
            <person name="Chen J."/>
            <person name="Lirakis M."/>
            <person name="Topalis P."/>
            <person name="Van Leeuwen T."/>
            <person name="Hall A.B."/>
            <person name="Jiang X."/>
            <person name="Thorpe C."/>
            <person name="Mueller R.L."/>
            <person name="Sun C."/>
            <person name="Waterhouse R.M."/>
            <person name="Yan G."/>
            <person name="Tu Z.J."/>
            <person name="Fang X."/>
            <person name="James A.A."/>
        </authorList>
    </citation>
    <scope>NUCLEOTIDE SEQUENCE [LARGE SCALE GENOMIC DNA]</scope>
    <source>
        <strain evidence="4">Foshan</strain>
    </source>
</reference>
<sequence length="1458" mass="163012">MSAEEFIYSVINTDNVAQLDLNVIANTLASADSLIRQIKAQQVENEGLKEKISSLRSSALQIKQLYEAEVGKNQGIANREEDYVRKVQELEGRVAAAENARVNAELQEKEKVAELERKAEHWMGKYDGLAMDVVKNCCLLADNGLLPSDQQTKLRDWKGHVQSLVQDGKEVPEDVMSCLVKKRSSSKKKRKPEIDCRDQSTMTTGPSYCSIGVNVMEEKPSVANSSTGTEDLEPPEPPKYSITDDIFPDDPKPKEEPLPKKTFADKSTMYSSSMVTRSTCTSAFIKRVDVGVNFPEVIPKSISEILRECVTELPALLSPILDEIPVRKDSTSTQTDPLPVQPPVEQKPLTTIGTNTNLRNIRRKIDYVRKADGMLVNNLLSFIKKEENISPVGSLQNLPAAVFQSETPSDLVGNAVGGVNPQLTHIWGLLGETMFRLLGTGRMFDSQCYSIINERIAMINNLIESESRRGTAMLGEVFAAAAAAVSVTGKVGETTGKKSVIVGREQEDTVGREPVESRRGKCMDEYEEEAVGMHEEEIEEDPNCPWESQTPPSDEEMEPNEAGEARDEQTQTGDLQSDGQTSEPVNESSANPDESSSAIAADVISAATSSVQLPNQTKEQLESPSFPDIPSEPLVPEKISPDAPSLHTDESNDFRLLIEPESGPTVVDICADNNSEAKDAVEPQQQSQPEEEPDAIADELRQMEEGIACTSLDRLQPCLIRVRDINQVETKHYLDVVCEEESTQTTDDESDFQMAIVETSPNRLSATSSCTSIGSNGTLISPIKVKETNELVKDQFKTPTSPAISKRKLRERLDGGPSKRGRLSPTTESLLEDDWDHKFSRIKHYFTLPSGLNPIKEGANKKRVVQEENFELDELWDDEDDGVDAREDGDEFAMPSEQLLQPLRLETSSLTSAPVSDSPESPTEEPPKPSTSSWDEFKRPLSIDVGDLPNPASPDPPASPDVSACFDDSPMSPIADDEPMEPVSSQRCFSELESPLSPPLESRSTMYAAEDPVESRIIPLEHPLANRVLTEASTPIGKAIACYNRGRRAEVVNKITPNSCKKERKLVQLMVNVLKEYVKDEWTVKNLDIRCEQLLKVSRDTRIIAQAIVDYIISQTEDLVIDVQCSPPAPPLPKVTQKVVVLAKTLNEVLFTLDRILLQEVDRRVFNLKSEKCNVEAITALTYLYVGVADCNRLYGCTARMYIYKCLYYFNFKGLPLIYYVLKAFPHALPKKTSAFYDNADAMVSTIRTILMNINYMMNSTHPDAALYKKGELSKLLKYFYGYQQGSPTYTELITNLIEKIKANKLKNVDYSLVLVAKRQGYEWAKRHIVQKHLYPLLNDYLKRIETAAQGTHDDQIRCLIFCISAILKTQPNHEDVTGVMQIFGSIIQRTDGNQRVQEAAVAGLMRFTRFDYADIYEWLCKWRPSYEVSGRIKLMLATFVHRKDQRFWMQLSQRKFV</sequence>
<keyword evidence="1" id="KW-0175">Coiled coil</keyword>
<evidence type="ECO:0000256" key="2">
    <source>
        <dbReference type="SAM" id="MobiDB-lite"/>
    </source>
</evidence>
<organism evidence="3 4">
    <name type="scientific">Aedes albopictus</name>
    <name type="common">Asian tiger mosquito</name>
    <name type="synonym">Stegomyia albopicta</name>
    <dbReference type="NCBI Taxonomy" id="7160"/>
    <lineage>
        <taxon>Eukaryota</taxon>
        <taxon>Metazoa</taxon>
        <taxon>Ecdysozoa</taxon>
        <taxon>Arthropoda</taxon>
        <taxon>Hexapoda</taxon>
        <taxon>Insecta</taxon>
        <taxon>Pterygota</taxon>
        <taxon>Neoptera</taxon>
        <taxon>Endopterygota</taxon>
        <taxon>Diptera</taxon>
        <taxon>Nematocera</taxon>
        <taxon>Culicoidea</taxon>
        <taxon>Culicidae</taxon>
        <taxon>Culicinae</taxon>
        <taxon>Aedini</taxon>
        <taxon>Aedes</taxon>
        <taxon>Stegomyia</taxon>
    </lineage>
</organism>
<feature type="region of interest" description="Disordered" evidence="2">
    <location>
        <begin position="220"/>
        <end position="260"/>
    </location>
</feature>
<feature type="compositionally biased region" description="Low complexity" evidence="2">
    <location>
        <begin position="595"/>
        <end position="611"/>
    </location>
</feature>
<proteinExistence type="predicted"/>